<evidence type="ECO:0000259" key="2">
    <source>
        <dbReference type="Pfam" id="PF14258"/>
    </source>
</evidence>
<dbReference type="RefSeq" id="WP_059152704.1">
    <property type="nucleotide sequence ID" value="NZ_KQ130456.1"/>
</dbReference>
<proteinExistence type="predicted"/>
<evidence type="ECO:0000313" key="4">
    <source>
        <dbReference type="Proteomes" id="UP000052268"/>
    </source>
</evidence>
<evidence type="ECO:0000313" key="3">
    <source>
        <dbReference type="EMBL" id="KMS52625.1"/>
    </source>
</evidence>
<dbReference type="AlphaFoldDB" id="A0A0J8ABU4"/>
<sequence length="446" mass="48353">MSTARDTSTAGRTPTGIAVGANPFSRWAVLALVLLGGALFVALLWMIATGTGMGSANDGQAHAEGRGLNGYAAFADYIERRGYAVSRVRNQGALNKPGLLVLTPPAFADGKDIEKIVANRRYIGPTLVIAPKWMASQPAREQKKDAKTGWVRLTGTMPPEWRGFLDTLSVRISPLPKTRAAWQGAGLSGVLPDGRYVLSGGGTGLVRIVGSRDGKLTLAGFMDDGGYYPELEDIAQDRVINDEEDEERYPVIIVFEPDLLDNYGMARMENARLAEALVRASGVEKGAPVSFDMTLPGYSRSQNLLTLAFTPPFLAATLCLLLAALVVGWRGFMRFGPPLVQGRAIAFGKRALVSNAAGFVRRTRRWHLLGGPYADHSRERLVQALALPRTLGPERADAAIDRALAARRHQGEPFSVIAGRLRAARRPHDLLKAARDLHALERMLIR</sequence>
<protein>
    <recommendedName>
        <fullName evidence="2">DUF4350 domain-containing protein</fullName>
    </recommendedName>
</protein>
<dbReference type="InterPro" id="IPR025646">
    <property type="entry name" value="DUF4350"/>
</dbReference>
<dbReference type="Pfam" id="PF14258">
    <property type="entry name" value="DUF4350"/>
    <property type="match status" value="1"/>
</dbReference>
<dbReference type="EMBL" id="JACU01000008">
    <property type="protein sequence ID" value="KMS52625.1"/>
    <property type="molecule type" value="Genomic_DNA"/>
</dbReference>
<feature type="transmembrane region" description="Helical" evidence="1">
    <location>
        <begin position="27"/>
        <end position="48"/>
    </location>
</feature>
<keyword evidence="1" id="KW-0812">Transmembrane</keyword>
<keyword evidence="4" id="KW-1185">Reference proteome</keyword>
<feature type="domain" description="DUF4350" evidence="2">
    <location>
        <begin position="69"/>
        <end position="278"/>
    </location>
</feature>
<feature type="transmembrane region" description="Helical" evidence="1">
    <location>
        <begin position="304"/>
        <end position="329"/>
    </location>
</feature>
<dbReference type="PATRIC" id="fig|1114963.3.peg.3660"/>
<comment type="caution">
    <text evidence="3">The sequence shown here is derived from an EMBL/GenBank/DDBJ whole genome shotgun (WGS) entry which is preliminary data.</text>
</comment>
<accession>A0A0J8ABU4</accession>
<name>A0A0J8ABU4_9SPHN</name>
<reference evidence="3 4" key="1">
    <citation type="journal article" date="2015" name="G3 (Bethesda)">
        <title>Insights into Ongoing Evolution of the Hexachlorocyclohexane Catabolic Pathway from Comparative Genomics of Ten Sphingomonadaceae Strains.</title>
        <authorList>
            <person name="Pearce S.L."/>
            <person name="Oakeshott J.G."/>
            <person name="Pandey G."/>
        </authorList>
    </citation>
    <scope>NUCLEOTIDE SEQUENCE [LARGE SCALE GENOMIC DNA]</scope>
    <source>
        <strain evidence="3 4">LL02</strain>
    </source>
</reference>
<dbReference type="Proteomes" id="UP000052268">
    <property type="component" value="Unassembled WGS sequence"/>
</dbReference>
<evidence type="ECO:0000256" key="1">
    <source>
        <dbReference type="SAM" id="Phobius"/>
    </source>
</evidence>
<organism evidence="3 4">
    <name type="scientific">Novosphingobium barchaimii LL02</name>
    <dbReference type="NCBI Taxonomy" id="1114963"/>
    <lineage>
        <taxon>Bacteria</taxon>
        <taxon>Pseudomonadati</taxon>
        <taxon>Pseudomonadota</taxon>
        <taxon>Alphaproteobacteria</taxon>
        <taxon>Sphingomonadales</taxon>
        <taxon>Sphingomonadaceae</taxon>
        <taxon>Novosphingobium</taxon>
    </lineage>
</organism>
<keyword evidence="1" id="KW-1133">Transmembrane helix</keyword>
<gene>
    <name evidence="3" type="ORF">V474_24030</name>
</gene>
<dbReference type="OrthoDB" id="7198805at2"/>
<keyword evidence="1" id="KW-0472">Membrane</keyword>